<dbReference type="VEuPathDB" id="FungiDB:PSTT_12637"/>
<sequence length="113" mass="12102">MKKYVGAARAGSTSKNHVHVNHRLDGKRVSRRRDNPATADGEPRESIATREASVGQDRSGASKKRKRIGSPPGASGDRDTIRNHRGGGTGPKKHRPTKVARTATIAPTDSNSE</sequence>
<keyword evidence="3" id="KW-1185">Reference proteome</keyword>
<feature type="compositionally biased region" description="Basic and acidic residues" evidence="1">
    <location>
        <begin position="22"/>
        <end position="48"/>
    </location>
</feature>
<evidence type="ECO:0000313" key="3">
    <source>
        <dbReference type="Proteomes" id="UP000239156"/>
    </source>
</evidence>
<proteinExistence type="predicted"/>
<gene>
    <name evidence="2" type="ORF">PSTT_12637</name>
</gene>
<dbReference type="Proteomes" id="UP000239156">
    <property type="component" value="Unassembled WGS sequence"/>
</dbReference>
<accession>A0A2S4UVG7</accession>
<comment type="caution">
    <text evidence="2">The sequence shown here is derived from an EMBL/GenBank/DDBJ whole genome shotgun (WGS) entry which is preliminary data.</text>
</comment>
<protein>
    <submittedName>
        <fullName evidence="2">Uncharacterized protein</fullName>
    </submittedName>
</protein>
<name>A0A2S4UVG7_9BASI</name>
<evidence type="ECO:0000313" key="2">
    <source>
        <dbReference type="EMBL" id="POW01211.1"/>
    </source>
</evidence>
<dbReference type="EMBL" id="PKSL01000163">
    <property type="protein sequence ID" value="POW01211.1"/>
    <property type="molecule type" value="Genomic_DNA"/>
</dbReference>
<evidence type="ECO:0000256" key="1">
    <source>
        <dbReference type="SAM" id="MobiDB-lite"/>
    </source>
</evidence>
<reference evidence="2" key="1">
    <citation type="submission" date="2017-12" db="EMBL/GenBank/DDBJ databases">
        <title>Gene loss provides genomic basis for host adaptation in cereal stripe rust fungi.</title>
        <authorList>
            <person name="Xia C."/>
        </authorList>
    </citation>
    <scope>NUCLEOTIDE SEQUENCE [LARGE SCALE GENOMIC DNA]</scope>
    <source>
        <strain evidence="2">93-210</strain>
    </source>
</reference>
<feature type="region of interest" description="Disordered" evidence="1">
    <location>
        <begin position="1"/>
        <end position="113"/>
    </location>
</feature>
<dbReference type="AlphaFoldDB" id="A0A2S4UVG7"/>
<organism evidence="2 3">
    <name type="scientific">Puccinia striiformis</name>
    <dbReference type="NCBI Taxonomy" id="27350"/>
    <lineage>
        <taxon>Eukaryota</taxon>
        <taxon>Fungi</taxon>
        <taxon>Dikarya</taxon>
        <taxon>Basidiomycota</taxon>
        <taxon>Pucciniomycotina</taxon>
        <taxon>Pucciniomycetes</taxon>
        <taxon>Pucciniales</taxon>
        <taxon>Pucciniaceae</taxon>
        <taxon>Puccinia</taxon>
    </lineage>
</organism>